<proteinExistence type="predicted"/>
<dbReference type="AlphaFoldDB" id="A0A150LGV8"/>
<organism evidence="2 3">
    <name type="scientific">Heyndrickxia sporothermodurans</name>
    <dbReference type="NCBI Taxonomy" id="46224"/>
    <lineage>
        <taxon>Bacteria</taxon>
        <taxon>Bacillati</taxon>
        <taxon>Bacillota</taxon>
        <taxon>Bacilli</taxon>
        <taxon>Bacillales</taxon>
        <taxon>Bacillaceae</taxon>
        <taxon>Heyndrickxia</taxon>
    </lineage>
</organism>
<gene>
    <name evidence="2" type="ORF">B4102_2203</name>
</gene>
<keyword evidence="1" id="KW-1133">Transmembrane helix</keyword>
<dbReference type="RefSeq" id="WP_066226330.1">
    <property type="nucleotide sequence ID" value="NZ_LQYN01000006.1"/>
</dbReference>
<feature type="transmembrane region" description="Helical" evidence="1">
    <location>
        <begin position="12"/>
        <end position="30"/>
    </location>
</feature>
<name>A0A150LGV8_9BACI</name>
<keyword evidence="1" id="KW-0812">Transmembrane</keyword>
<protein>
    <recommendedName>
        <fullName evidence="4">DUF4320 family protein</fullName>
    </recommendedName>
</protein>
<dbReference type="EMBL" id="LQYN01000006">
    <property type="protein sequence ID" value="KYD11475.1"/>
    <property type="molecule type" value="Genomic_DNA"/>
</dbReference>
<dbReference type="PATRIC" id="fig|46224.3.peg.4015"/>
<comment type="caution">
    <text evidence="2">The sequence shown here is derived from an EMBL/GenBank/DDBJ whole genome shotgun (WGS) entry which is preliminary data.</text>
</comment>
<keyword evidence="3" id="KW-1185">Reference proteome</keyword>
<evidence type="ECO:0000256" key="1">
    <source>
        <dbReference type="SAM" id="Phobius"/>
    </source>
</evidence>
<dbReference type="Proteomes" id="UP000075666">
    <property type="component" value="Unassembled WGS sequence"/>
</dbReference>
<accession>A0A150LGV8</accession>
<evidence type="ECO:0000313" key="3">
    <source>
        <dbReference type="Proteomes" id="UP000075666"/>
    </source>
</evidence>
<evidence type="ECO:0000313" key="2">
    <source>
        <dbReference type="EMBL" id="KYD11475.1"/>
    </source>
</evidence>
<reference evidence="2 3" key="1">
    <citation type="submission" date="2016-01" db="EMBL/GenBank/DDBJ databases">
        <title>Genome Sequences of Twelve Sporeforming Bacillus Species Isolated from Foods.</title>
        <authorList>
            <person name="Berendsen E.M."/>
            <person name="Wells-Bennik M.H."/>
            <person name="Krawcyk A.O."/>
            <person name="De Jong A."/>
            <person name="Holsappel S."/>
            <person name="Eijlander R.T."/>
            <person name="Kuipers O.P."/>
        </authorList>
    </citation>
    <scope>NUCLEOTIDE SEQUENCE [LARGE SCALE GENOMIC DNA]</scope>
    <source>
        <strain evidence="2 3">B4102</strain>
    </source>
</reference>
<evidence type="ECO:0008006" key="4">
    <source>
        <dbReference type="Google" id="ProtNLM"/>
    </source>
</evidence>
<dbReference type="STRING" id="46224.B4102_2203"/>
<sequence length="120" mass="13902">MLESSTMEIGKHYISLFIIFSMVSLALFFSEINHANDFKQYVNYQIERNGGLTNDAMEKVNSYNQEHYGGKFKIKSSQINQQYAFGKEVDYSINKKYNFFFLPLLSKDISIKGSAISQIR</sequence>
<dbReference type="OrthoDB" id="2200156at2"/>
<keyword evidence="1" id="KW-0472">Membrane</keyword>